<proteinExistence type="predicted"/>
<dbReference type="AlphaFoldDB" id="A0A9N8DMX3"/>
<organism evidence="5 6">
    <name type="scientific">Seminavis robusta</name>
    <dbReference type="NCBI Taxonomy" id="568900"/>
    <lineage>
        <taxon>Eukaryota</taxon>
        <taxon>Sar</taxon>
        <taxon>Stramenopiles</taxon>
        <taxon>Ochrophyta</taxon>
        <taxon>Bacillariophyta</taxon>
        <taxon>Bacillariophyceae</taxon>
        <taxon>Bacillariophycidae</taxon>
        <taxon>Naviculales</taxon>
        <taxon>Naviculaceae</taxon>
        <taxon>Seminavis</taxon>
    </lineage>
</organism>
<evidence type="ECO:0000256" key="1">
    <source>
        <dbReference type="ARBA" id="ARBA00022737"/>
    </source>
</evidence>
<keyword evidence="6" id="KW-1185">Reference proteome</keyword>
<evidence type="ECO:0000256" key="3">
    <source>
        <dbReference type="PROSITE-ProRule" id="PRU00023"/>
    </source>
</evidence>
<feature type="signal peptide" evidence="4">
    <location>
        <begin position="1"/>
        <end position="22"/>
    </location>
</feature>
<gene>
    <name evidence="5" type="ORF">SEMRO_215_G089160.1</name>
</gene>
<accession>A0A9N8DMX3</accession>
<keyword evidence="4" id="KW-0732">Signal</keyword>
<dbReference type="PROSITE" id="PS50088">
    <property type="entry name" value="ANK_REPEAT"/>
    <property type="match status" value="1"/>
</dbReference>
<keyword evidence="1" id="KW-0677">Repeat</keyword>
<dbReference type="InterPro" id="IPR036770">
    <property type="entry name" value="Ankyrin_rpt-contain_sf"/>
</dbReference>
<dbReference type="SUPFAM" id="SSF48403">
    <property type="entry name" value="Ankyrin repeat"/>
    <property type="match status" value="1"/>
</dbReference>
<keyword evidence="2 3" id="KW-0040">ANK repeat</keyword>
<feature type="chain" id="PRO_5040252510" evidence="4">
    <location>
        <begin position="23"/>
        <end position="425"/>
    </location>
</feature>
<dbReference type="Proteomes" id="UP001153069">
    <property type="component" value="Unassembled WGS sequence"/>
</dbReference>
<dbReference type="OrthoDB" id="194358at2759"/>
<protein>
    <submittedName>
        <fullName evidence="5">Ankyrin Repeat</fullName>
    </submittedName>
</protein>
<dbReference type="PANTHER" id="PTHR24171">
    <property type="entry name" value="ANKYRIN REPEAT DOMAIN-CONTAINING PROTEIN 39-RELATED"/>
    <property type="match status" value="1"/>
</dbReference>
<evidence type="ECO:0000313" key="5">
    <source>
        <dbReference type="EMBL" id="CAB9504990.1"/>
    </source>
</evidence>
<dbReference type="InterPro" id="IPR002110">
    <property type="entry name" value="Ankyrin_rpt"/>
</dbReference>
<comment type="caution">
    <text evidence="5">The sequence shown here is derived from an EMBL/GenBank/DDBJ whole genome shotgun (WGS) entry which is preliminary data.</text>
</comment>
<name>A0A9N8DMX3_9STRA</name>
<feature type="repeat" description="ANK" evidence="3">
    <location>
        <begin position="356"/>
        <end position="388"/>
    </location>
</feature>
<dbReference type="EMBL" id="CAICTM010000214">
    <property type="protein sequence ID" value="CAB9504990.1"/>
    <property type="molecule type" value="Genomic_DNA"/>
</dbReference>
<reference evidence="5" key="1">
    <citation type="submission" date="2020-06" db="EMBL/GenBank/DDBJ databases">
        <authorList>
            <consortium name="Plant Systems Biology data submission"/>
        </authorList>
    </citation>
    <scope>NUCLEOTIDE SEQUENCE</scope>
    <source>
        <strain evidence="5">D6</strain>
    </source>
</reference>
<evidence type="ECO:0000256" key="2">
    <source>
        <dbReference type="ARBA" id="ARBA00023043"/>
    </source>
</evidence>
<dbReference type="PROSITE" id="PS50297">
    <property type="entry name" value="ANK_REP_REGION"/>
    <property type="match status" value="1"/>
</dbReference>
<evidence type="ECO:0000313" key="6">
    <source>
        <dbReference type="Proteomes" id="UP001153069"/>
    </source>
</evidence>
<evidence type="ECO:0000256" key="4">
    <source>
        <dbReference type="SAM" id="SignalP"/>
    </source>
</evidence>
<sequence length="425" mass="48202">MFLRITSQALFLLAAVATTSQGADYGLDCSFPIHNYNSSCGDLLGDRKAFYEDYMEGCRQYYGKKGKRCDATEDDRLIMSRRQPKSMVNYTDTGFKKIKAPEGVMKLLREHWERNKNSQTQEVWPLGNTYVNHWASPTYMVSVEDQQLRGTGGMRLKNQIWDAAKTTIEEWTGMELKPTSMYGIRVYTEGAVLNPHVDRLPLVSSCIVNVAQDVDEPWPLEIYDRHDRAINVTMEPGDMVLYESGSLMHGRPFAMKGRYYANIFIHFEPTGRPLSREIPEGGADQDDEFYPPYLLKDSEELENWANQNPYGWKKPSPTAAQVDTPEGHYYAQQGDLEKLKSLESKNPKALLKKDRNGWTPLHEAIRIGHTESVKYLIKFGADKDLRTHHGKGGSPLNLAIGELTENHPVSRYLSGIGAKNLGPEL</sequence>
<dbReference type="Pfam" id="PF12796">
    <property type="entry name" value="Ank_2"/>
    <property type="match status" value="1"/>
</dbReference>
<dbReference type="Gene3D" id="1.25.40.20">
    <property type="entry name" value="Ankyrin repeat-containing domain"/>
    <property type="match status" value="1"/>
</dbReference>
<dbReference type="SMART" id="SM00248">
    <property type="entry name" value="ANK"/>
    <property type="match status" value="1"/>
</dbReference>